<dbReference type="InterPro" id="IPR011108">
    <property type="entry name" value="RMMBL"/>
</dbReference>
<dbReference type="OrthoDB" id="9803916at2"/>
<protein>
    <submittedName>
        <fullName evidence="5">MBL fold hydrolase</fullName>
    </submittedName>
</protein>
<dbReference type="GO" id="GO:0004521">
    <property type="term" value="F:RNA endonuclease activity"/>
    <property type="evidence" value="ECO:0007669"/>
    <property type="project" value="TreeGrafter"/>
</dbReference>
<feature type="domain" description="Metallo-beta-lactamase" evidence="3">
    <location>
        <begin position="13"/>
        <end position="242"/>
    </location>
</feature>
<dbReference type="GO" id="GO:0016787">
    <property type="term" value="F:hydrolase activity"/>
    <property type="evidence" value="ECO:0007669"/>
    <property type="project" value="UniProtKB-KW"/>
</dbReference>
<dbReference type="PANTHER" id="PTHR11203">
    <property type="entry name" value="CLEAVAGE AND POLYADENYLATION SPECIFICITY FACTOR FAMILY MEMBER"/>
    <property type="match status" value="1"/>
</dbReference>
<organism evidence="5 6">
    <name type="scientific">Fastidiosipila sanguinis</name>
    <dbReference type="NCBI Taxonomy" id="236753"/>
    <lineage>
        <taxon>Bacteria</taxon>
        <taxon>Bacillati</taxon>
        <taxon>Bacillota</taxon>
        <taxon>Clostridia</taxon>
        <taxon>Eubacteriales</taxon>
        <taxon>Oscillospiraceae</taxon>
        <taxon>Fastidiosipila</taxon>
    </lineage>
</organism>
<accession>A0A2S0KLE5</accession>
<evidence type="ECO:0000259" key="3">
    <source>
        <dbReference type="SMART" id="SM00849"/>
    </source>
</evidence>
<dbReference type="RefSeq" id="WP_106011843.1">
    <property type="nucleotide sequence ID" value="NZ_CP027226.1"/>
</dbReference>
<dbReference type="Pfam" id="PF07521">
    <property type="entry name" value="RMMBL"/>
    <property type="match status" value="1"/>
</dbReference>
<proteinExistence type="predicted"/>
<dbReference type="Proteomes" id="UP000237947">
    <property type="component" value="Chromosome"/>
</dbReference>
<evidence type="ECO:0000256" key="1">
    <source>
        <dbReference type="ARBA" id="ARBA00022801"/>
    </source>
</evidence>
<keyword evidence="1 5" id="KW-0378">Hydrolase</keyword>
<dbReference type="SMART" id="SM00849">
    <property type="entry name" value="Lactamase_B"/>
    <property type="match status" value="1"/>
</dbReference>
<keyword evidence="2" id="KW-0175">Coiled coil</keyword>
<dbReference type="AlphaFoldDB" id="A0A2S0KLE5"/>
<dbReference type="PANTHER" id="PTHR11203:SF37">
    <property type="entry name" value="INTEGRATOR COMPLEX SUBUNIT 11"/>
    <property type="match status" value="1"/>
</dbReference>
<evidence type="ECO:0000313" key="6">
    <source>
        <dbReference type="Proteomes" id="UP000237947"/>
    </source>
</evidence>
<dbReference type="Pfam" id="PF16661">
    <property type="entry name" value="Lactamase_B_6"/>
    <property type="match status" value="1"/>
</dbReference>
<dbReference type="InterPro" id="IPR036866">
    <property type="entry name" value="RibonucZ/Hydroxyglut_hydro"/>
</dbReference>
<evidence type="ECO:0000256" key="2">
    <source>
        <dbReference type="SAM" id="Coils"/>
    </source>
</evidence>
<dbReference type="InterPro" id="IPR022712">
    <property type="entry name" value="Beta_Casp"/>
</dbReference>
<feature type="domain" description="Beta-Casp" evidence="4">
    <location>
        <begin position="254"/>
        <end position="382"/>
    </location>
</feature>
<dbReference type="CDD" id="cd16295">
    <property type="entry name" value="TTHA0252-CPSF-like_MBL-fold"/>
    <property type="match status" value="1"/>
</dbReference>
<keyword evidence="6" id="KW-1185">Reference proteome</keyword>
<dbReference type="Pfam" id="PF10996">
    <property type="entry name" value="Beta-Casp"/>
    <property type="match status" value="1"/>
</dbReference>
<dbReference type="Gene3D" id="3.60.15.10">
    <property type="entry name" value="Ribonuclease Z/Hydroxyacylglutathione hydrolase-like"/>
    <property type="match status" value="1"/>
</dbReference>
<feature type="coiled-coil region" evidence="2">
    <location>
        <begin position="489"/>
        <end position="541"/>
    </location>
</feature>
<dbReference type="KEGG" id="fsa:C5Q98_00790"/>
<dbReference type="SUPFAM" id="SSF56281">
    <property type="entry name" value="Metallo-hydrolase/oxidoreductase"/>
    <property type="match status" value="1"/>
</dbReference>
<evidence type="ECO:0000259" key="4">
    <source>
        <dbReference type="SMART" id="SM01027"/>
    </source>
</evidence>
<dbReference type="InterPro" id="IPR050698">
    <property type="entry name" value="MBL"/>
</dbReference>
<gene>
    <name evidence="5" type="ORF">C5Q98_00790</name>
</gene>
<dbReference type="EMBL" id="CP027226">
    <property type="protein sequence ID" value="AVM41855.1"/>
    <property type="molecule type" value="Genomic_DNA"/>
</dbReference>
<name>A0A2S0KLE5_9FIRM</name>
<dbReference type="InterPro" id="IPR001279">
    <property type="entry name" value="Metallo-B-lactamas"/>
</dbReference>
<sequence length="544" mass="61609">MRINFHGAARFVTGSNHLIETKNGEKFLLDMGMFQGSKQEEKLNFEELPFAASEIDFVILSHAHIDHSGRLPKLAKAGFNGKIYTTPATKDLTEIMLSDSAHIQESDAEWENRKRERKGEALIEPLYEQADVDKAMGLFETYRYGEIFQVSENIKVRFRDAGHILGSAIIEIWVTEDDKTAKLVFTGDLGVKGHSLINDPEYIDSADYIIMESTYGNTLHSNYGDSLENLMSTIERVTSEGGTVIIPSFAVGRTQEIIYELNKHYELTHGGQNNPIKFFVDSPLAVRATKVFTENTNILHAEAQELIRSGDNIFAFPNLFYTKTVEESKALNTDSSPKVIISASGMATGGRVVHHLKHHLWDEKNAVIFVGYQAQGTAGRLISDGIDKIKLAGDWIANNAQIYNMPGFSAHADQAYIMEWLGQYERKPNRIFLVHGEEDEMYPLRDLIQTELDIKVVTPGLHSYVDLNFNDLDEIDMHEVSEANELQERALLDKQIDKIKLMLAEIEDREIDSSDMDREKRQAILRKLNELEDNLMDFNMLSGR</sequence>
<reference evidence="6" key="1">
    <citation type="submission" date="2018-02" db="EMBL/GenBank/DDBJ databases">
        <authorList>
            <person name="Holder M.E."/>
            <person name="Ajami N.J."/>
            <person name="Petrosino J.F."/>
        </authorList>
    </citation>
    <scope>NUCLEOTIDE SEQUENCE [LARGE SCALE GENOMIC DNA]</scope>
    <source>
        <strain evidence="6">CCUG 47711</strain>
    </source>
</reference>
<evidence type="ECO:0000313" key="5">
    <source>
        <dbReference type="EMBL" id="AVM41855.1"/>
    </source>
</evidence>
<dbReference type="SMART" id="SM01027">
    <property type="entry name" value="Beta-Casp"/>
    <property type="match status" value="1"/>
</dbReference>
<dbReference type="Gene3D" id="3.40.50.10890">
    <property type="match status" value="1"/>
</dbReference>